<gene>
    <name evidence="2" type="ORF">M4438_36940</name>
</gene>
<sequence>MPSCRCSTASCRRPQTPALLAAEINANESTCKKALSRLTKTALLLKPSPRAAAYQLTPLHYREGAGSTHVTAAKRLCPPGIAPDDKAKAKTASKNAGEAKATPLRRAAGETSR</sequence>
<dbReference type="Proteomes" id="UP001202052">
    <property type="component" value="Unassembled WGS sequence"/>
</dbReference>
<proteinExistence type="predicted"/>
<name>A0ABT0P813_9ACTN</name>
<evidence type="ECO:0000256" key="1">
    <source>
        <dbReference type="SAM" id="MobiDB-lite"/>
    </source>
</evidence>
<keyword evidence="3" id="KW-1185">Reference proteome</keyword>
<feature type="region of interest" description="Disordered" evidence="1">
    <location>
        <begin position="79"/>
        <end position="113"/>
    </location>
</feature>
<comment type="caution">
    <text evidence="2">The sequence shown here is derived from an EMBL/GenBank/DDBJ whole genome shotgun (WGS) entry which is preliminary data.</text>
</comment>
<protein>
    <submittedName>
        <fullName evidence="2">Uncharacterized protein</fullName>
    </submittedName>
</protein>
<evidence type="ECO:0000313" key="2">
    <source>
        <dbReference type="EMBL" id="MCL3999013.1"/>
    </source>
</evidence>
<organism evidence="2 3">
    <name type="scientific">Streptomyces lavenduligriseus</name>
    <dbReference type="NCBI Taxonomy" id="67315"/>
    <lineage>
        <taxon>Bacteria</taxon>
        <taxon>Bacillati</taxon>
        <taxon>Actinomycetota</taxon>
        <taxon>Actinomycetes</taxon>
        <taxon>Kitasatosporales</taxon>
        <taxon>Streptomycetaceae</taxon>
        <taxon>Streptomyces</taxon>
    </lineage>
</organism>
<accession>A0ABT0P813</accession>
<reference evidence="2 3" key="1">
    <citation type="submission" date="2022-05" db="EMBL/GenBank/DDBJ databases">
        <title>Genome Resource of Streptomyces lavenduligriseus GA1-1, a Strain with Broad-Spectrum Antifungal Activity against Phytopathogenic Fungi.</title>
        <authorList>
            <person name="Qi D."/>
        </authorList>
    </citation>
    <scope>NUCLEOTIDE SEQUENCE [LARGE SCALE GENOMIC DNA]</scope>
    <source>
        <strain evidence="2 3">GA1-1</strain>
    </source>
</reference>
<evidence type="ECO:0000313" key="3">
    <source>
        <dbReference type="Proteomes" id="UP001202052"/>
    </source>
</evidence>
<dbReference type="RefSeq" id="WP_249493547.1">
    <property type="nucleotide sequence ID" value="NZ_JAMCCK010000115.1"/>
</dbReference>
<dbReference type="EMBL" id="JAMCCK010000115">
    <property type="protein sequence ID" value="MCL3999013.1"/>
    <property type="molecule type" value="Genomic_DNA"/>
</dbReference>